<evidence type="ECO:0000313" key="4">
    <source>
        <dbReference type="RefSeq" id="XP_013915853.1"/>
    </source>
</evidence>
<accession>A0A6I9XZ46</accession>
<dbReference type="Proteomes" id="UP000504617">
    <property type="component" value="Unplaced"/>
</dbReference>
<proteinExistence type="predicted"/>
<feature type="compositionally biased region" description="Basic and acidic residues" evidence="2">
    <location>
        <begin position="423"/>
        <end position="439"/>
    </location>
</feature>
<feature type="region of interest" description="Disordered" evidence="2">
    <location>
        <begin position="423"/>
        <end position="445"/>
    </location>
</feature>
<dbReference type="AlphaFoldDB" id="A0A6I9XZ46"/>
<reference evidence="4" key="1">
    <citation type="submission" date="2025-08" db="UniProtKB">
        <authorList>
            <consortium name="RefSeq"/>
        </authorList>
    </citation>
    <scope>IDENTIFICATION</scope>
    <source>
        <tissue evidence="4">Skeletal muscle</tissue>
    </source>
</reference>
<protein>
    <submittedName>
        <fullName evidence="4">Uncharacterized protein LOC106544183</fullName>
    </submittedName>
</protein>
<dbReference type="KEGG" id="tsr:106544183"/>
<feature type="compositionally biased region" description="Polar residues" evidence="2">
    <location>
        <begin position="383"/>
        <end position="400"/>
    </location>
</feature>
<name>A0A6I9XZ46_9SAUR</name>
<dbReference type="RefSeq" id="XP_013915853.1">
    <property type="nucleotide sequence ID" value="XM_014060378.1"/>
</dbReference>
<evidence type="ECO:0000256" key="2">
    <source>
        <dbReference type="SAM" id="MobiDB-lite"/>
    </source>
</evidence>
<gene>
    <name evidence="4" type="primary">LOC106544183</name>
</gene>
<feature type="region of interest" description="Disordered" evidence="2">
    <location>
        <begin position="373"/>
        <end position="400"/>
    </location>
</feature>
<evidence type="ECO:0000256" key="1">
    <source>
        <dbReference type="SAM" id="Coils"/>
    </source>
</evidence>
<feature type="compositionally biased region" description="Basic and acidic residues" evidence="2">
    <location>
        <begin position="373"/>
        <end position="382"/>
    </location>
</feature>
<sequence>MAYPPYKAGVLPLSKSGSGSIQSFTHVIVTANVNNSQFEQKVINLTNERKLLVAGLEAVIQDLQDMQDSTKEKVKKSKKQFLEQLCEQKGLLLEKLSSNLKDLKQAQALAADQPGSINEQKIQEFNEQRRLLSIGLEGIVQNIQNVENLKSSRTELLTPYEIQALSEKRKLYLDNMELNLKDLKLLQAAAVTQPDNEQIIQLLAEKKIILFDNLAEIIQDMEQAQNFDLEKGLTKRSDEREIHELLVFSALESKCYELEEMGTLPYNQLDVIKRKVYNLQERRKSSFDRCHLLYPKEPPIENMLERQKEALKEFLQQRKHLFSYLQSSIENLQQKSVVWQDTADENIAKQRSLAEKLEANMRDIQAAFEKKQKIEKSKDVESRQQLQPLISQKTSVTQPPHHQLLMAKVSSLQITKAPMIRSFRHEETSQDSTKSEERPTSSLLEQRSKILTRELDTPSGSKLTPHSLQKISSLFPFDISKFSPDTALHELLEYNRTLLPGHKSNLHHAWQLAHQKILQQQAKLGRLFGQ</sequence>
<dbReference type="GeneID" id="106544183"/>
<dbReference type="OrthoDB" id="9428704at2759"/>
<organism evidence="3 4">
    <name type="scientific">Thamnophis sirtalis</name>
    <dbReference type="NCBI Taxonomy" id="35019"/>
    <lineage>
        <taxon>Eukaryota</taxon>
        <taxon>Metazoa</taxon>
        <taxon>Chordata</taxon>
        <taxon>Craniata</taxon>
        <taxon>Vertebrata</taxon>
        <taxon>Euteleostomi</taxon>
        <taxon>Lepidosauria</taxon>
        <taxon>Squamata</taxon>
        <taxon>Bifurcata</taxon>
        <taxon>Unidentata</taxon>
        <taxon>Episquamata</taxon>
        <taxon>Toxicofera</taxon>
        <taxon>Serpentes</taxon>
        <taxon>Colubroidea</taxon>
        <taxon>Colubridae</taxon>
        <taxon>Natricinae</taxon>
        <taxon>Thamnophis</taxon>
    </lineage>
</organism>
<feature type="coiled-coil region" evidence="1">
    <location>
        <begin position="53"/>
        <end position="113"/>
    </location>
</feature>
<keyword evidence="1" id="KW-0175">Coiled coil</keyword>
<keyword evidence="3" id="KW-1185">Reference proteome</keyword>
<evidence type="ECO:0000313" key="3">
    <source>
        <dbReference type="Proteomes" id="UP000504617"/>
    </source>
</evidence>